<proteinExistence type="predicted"/>
<dbReference type="GeneID" id="64626121"/>
<gene>
    <name evidence="1" type="ORF">BJ212DRAFT_1291213</name>
</gene>
<keyword evidence="2" id="KW-1185">Reference proteome</keyword>
<sequence>MDTRLNRPLQNLDDWRGSYSIGSVSSTELDKMEAILQIVGIIHNLPCWNSQDWVEDALRYLKY</sequence>
<dbReference type="Proteomes" id="UP000807769">
    <property type="component" value="Unassembled WGS sequence"/>
</dbReference>
<dbReference type="RefSeq" id="XP_041185249.1">
    <property type="nucleotide sequence ID" value="XM_041332104.1"/>
</dbReference>
<reference evidence="1" key="1">
    <citation type="journal article" date="2020" name="New Phytol.">
        <title>Comparative genomics reveals dynamic genome evolution in host specialist ectomycorrhizal fungi.</title>
        <authorList>
            <person name="Lofgren L.A."/>
            <person name="Nguyen N.H."/>
            <person name="Vilgalys R."/>
            <person name="Ruytinx J."/>
            <person name="Liao H.L."/>
            <person name="Branco S."/>
            <person name="Kuo A."/>
            <person name="LaButti K."/>
            <person name="Lipzen A."/>
            <person name="Andreopoulos W."/>
            <person name="Pangilinan J."/>
            <person name="Riley R."/>
            <person name="Hundley H."/>
            <person name="Na H."/>
            <person name="Barry K."/>
            <person name="Grigoriev I.V."/>
            <person name="Stajich J.E."/>
            <person name="Kennedy P.G."/>
        </authorList>
    </citation>
    <scope>NUCLEOTIDE SEQUENCE</scope>
    <source>
        <strain evidence="1">MN1</strain>
    </source>
</reference>
<comment type="caution">
    <text evidence="1">The sequence shown here is derived from an EMBL/GenBank/DDBJ whole genome shotgun (WGS) entry which is preliminary data.</text>
</comment>
<dbReference type="AlphaFoldDB" id="A0A9P7DJH0"/>
<organism evidence="1 2">
    <name type="scientific">Suillus subaureus</name>
    <dbReference type="NCBI Taxonomy" id="48587"/>
    <lineage>
        <taxon>Eukaryota</taxon>
        <taxon>Fungi</taxon>
        <taxon>Dikarya</taxon>
        <taxon>Basidiomycota</taxon>
        <taxon>Agaricomycotina</taxon>
        <taxon>Agaricomycetes</taxon>
        <taxon>Agaricomycetidae</taxon>
        <taxon>Boletales</taxon>
        <taxon>Suillineae</taxon>
        <taxon>Suillaceae</taxon>
        <taxon>Suillus</taxon>
    </lineage>
</organism>
<protein>
    <submittedName>
        <fullName evidence="1">Uncharacterized protein</fullName>
    </submittedName>
</protein>
<dbReference type="EMBL" id="JABBWG010000311">
    <property type="protein sequence ID" value="KAG1795574.1"/>
    <property type="molecule type" value="Genomic_DNA"/>
</dbReference>
<evidence type="ECO:0000313" key="1">
    <source>
        <dbReference type="EMBL" id="KAG1795574.1"/>
    </source>
</evidence>
<dbReference type="OrthoDB" id="37659at2759"/>
<evidence type="ECO:0000313" key="2">
    <source>
        <dbReference type="Proteomes" id="UP000807769"/>
    </source>
</evidence>
<accession>A0A9P7DJH0</accession>
<name>A0A9P7DJH0_9AGAM</name>